<dbReference type="InterPro" id="IPR005719">
    <property type="entry name" value="Dihydroorotate_DH_2"/>
</dbReference>
<keyword evidence="3" id="KW-0285">Flavoprotein</keyword>
<comment type="caution">
    <text evidence="10">The sequence shown here is derived from an EMBL/GenBank/DDBJ whole genome shotgun (WGS) entry which is preliminary data.</text>
</comment>
<dbReference type="PANTHER" id="PTHR48109">
    <property type="entry name" value="DIHYDROOROTATE DEHYDROGENASE (QUINONE), MITOCHONDRIAL-RELATED"/>
    <property type="match status" value="1"/>
</dbReference>
<feature type="domain" description="Dihydroorotate dehydrogenase catalytic" evidence="9">
    <location>
        <begin position="62"/>
        <end position="351"/>
    </location>
</feature>
<dbReference type="GO" id="GO:0005886">
    <property type="term" value="C:plasma membrane"/>
    <property type="evidence" value="ECO:0007669"/>
    <property type="project" value="TreeGrafter"/>
</dbReference>
<accession>A0A1F6M5W8</accession>
<keyword evidence="4" id="KW-0288">FMN</keyword>
<dbReference type="EC" id="1.3.5.2" evidence="8"/>
<dbReference type="NCBIfam" id="TIGR01036">
    <property type="entry name" value="pyrD_sub2"/>
    <property type="match status" value="1"/>
</dbReference>
<dbReference type="InterPro" id="IPR013785">
    <property type="entry name" value="Aldolase_TIM"/>
</dbReference>
<keyword evidence="5" id="KW-0665">Pyrimidine biosynthesis</keyword>
<evidence type="ECO:0000259" key="9">
    <source>
        <dbReference type="Pfam" id="PF01180"/>
    </source>
</evidence>
<dbReference type="Pfam" id="PF01180">
    <property type="entry name" value="DHO_dh"/>
    <property type="match status" value="1"/>
</dbReference>
<evidence type="ECO:0000256" key="1">
    <source>
        <dbReference type="ARBA" id="ARBA00001917"/>
    </source>
</evidence>
<keyword evidence="6" id="KW-0560">Oxidoreductase</keyword>
<evidence type="ECO:0000256" key="6">
    <source>
        <dbReference type="ARBA" id="ARBA00023002"/>
    </source>
</evidence>
<evidence type="ECO:0000313" key="10">
    <source>
        <dbReference type="EMBL" id="OGH67006.1"/>
    </source>
</evidence>
<dbReference type="CDD" id="cd04738">
    <property type="entry name" value="DHOD_2_like"/>
    <property type="match status" value="1"/>
</dbReference>
<organism evidence="10 11">
    <name type="scientific">Candidatus Magasanikbacteria bacterium RIFCSPHIGHO2_02_FULL_41_13</name>
    <dbReference type="NCBI Taxonomy" id="1798676"/>
    <lineage>
        <taxon>Bacteria</taxon>
        <taxon>Candidatus Magasanikiibacteriota</taxon>
    </lineage>
</organism>
<dbReference type="STRING" id="1798676.A3B90_02030"/>
<keyword evidence="7" id="KW-0472">Membrane</keyword>
<dbReference type="NCBIfam" id="NF003652">
    <property type="entry name" value="PRK05286.2-5"/>
    <property type="match status" value="1"/>
</dbReference>
<reference evidence="10 11" key="1">
    <citation type="journal article" date="2016" name="Nat. Commun.">
        <title>Thousands of microbial genomes shed light on interconnected biogeochemical processes in an aquifer system.</title>
        <authorList>
            <person name="Anantharaman K."/>
            <person name="Brown C.T."/>
            <person name="Hug L.A."/>
            <person name="Sharon I."/>
            <person name="Castelle C.J."/>
            <person name="Probst A.J."/>
            <person name="Thomas B.C."/>
            <person name="Singh A."/>
            <person name="Wilkins M.J."/>
            <person name="Karaoz U."/>
            <person name="Brodie E.L."/>
            <person name="Williams K.H."/>
            <person name="Hubbard S.S."/>
            <person name="Banfield J.F."/>
        </authorList>
    </citation>
    <scope>NUCLEOTIDE SEQUENCE [LARGE SCALE GENOMIC DNA]</scope>
</reference>
<dbReference type="PANTHER" id="PTHR48109:SF4">
    <property type="entry name" value="DIHYDROOROTATE DEHYDROGENASE (QUINONE), MITOCHONDRIAL"/>
    <property type="match status" value="1"/>
</dbReference>
<comment type="pathway">
    <text evidence="2">Pyrimidine metabolism; UMP biosynthesis via de novo pathway.</text>
</comment>
<dbReference type="Proteomes" id="UP000178742">
    <property type="component" value="Unassembled WGS sequence"/>
</dbReference>
<gene>
    <name evidence="10" type="ORF">A3B90_02030</name>
</gene>
<dbReference type="InterPro" id="IPR005720">
    <property type="entry name" value="Dihydroorotate_DH_cat"/>
</dbReference>
<evidence type="ECO:0000313" key="11">
    <source>
        <dbReference type="Proteomes" id="UP000178742"/>
    </source>
</evidence>
<sequence>MSMSVKTKILQFGYTRLLKPVFFKFDPEDMHNFFNSTGQFLGRHNITRKITRLFFDYFDPRLEQDILGIHFKNPVGLSAGFDKNAELTDILPNVGFGFLEVGSITGEPCTGNPRPRLWRLPKSQALVVNYGLKNEGSEVISQRLHNKKFTVPIGISMAKTNNPFFCTTELGIADYVKAYKAFTHIGAYDTINISCPNVHGGQPFTHPQSLDLLLSELQKVRCNKPMFLKIPADSSDAEIDAIVEVAHKYKVNGFICTNLAKSRDGVKDTFVPERGGLSGKLVAKKSDHIIEYIYRKTRDEFVIIGVGGIFSTQDAYKKIRLGASLVQLITGMIYEGPQLIGQINQELIQLLQKDGFKNISEAIGVDVK</sequence>
<dbReference type="GO" id="GO:0106430">
    <property type="term" value="F:dihydroorotate dehydrogenase (quinone) activity"/>
    <property type="evidence" value="ECO:0007669"/>
    <property type="project" value="UniProtKB-EC"/>
</dbReference>
<dbReference type="EMBL" id="MFPX01000009">
    <property type="protein sequence ID" value="OGH67006.1"/>
    <property type="molecule type" value="Genomic_DNA"/>
</dbReference>
<comment type="cofactor">
    <cofactor evidence="1">
        <name>FMN</name>
        <dbReference type="ChEBI" id="CHEBI:58210"/>
    </cofactor>
</comment>
<evidence type="ECO:0000256" key="7">
    <source>
        <dbReference type="ARBA" id="ARBA00023136"/>
    </source>
</evidence>
<proteinExistence type="predicted"/>
<dbReference type="AlphaFoldDB" id="A0A1F6M5W8"/>
<evidence type="ECO:0000256" key="2">
    <source>
        <dbReference type="ARBA" id="ARBA00004725"/>
    </source>
</evidence>
<evidence type="ECO:0000256" key="4">
    <source>
        <dbReference type="ARBA" id="ARBA00022643"/>
    </source>
</evidence>
<dbReference type="SUPFAM" id="SSF51395">
    <property type="entry name" value="FMN-linked oxidoreductases"/>
    <property type="match status" value="1"/>
</dbReference>
<protein>
    <recommendedName>
        <fullName evidence="8">Dihydroorotate dehydrogenase (quinone)</fullName>
        <ecNumber evidence="8">1.3.5.2</ecNumber>
    </recommendedName>
</protein>
<dbReference type="GO" id="GO:0005737">
    <property type="term" value="C:cytoplasm"/>
    <property type="evidence" value="ECO:0007669"/>
    <property type="project" value="InterPro"/>
</dbReference>
<dbReference type="Gene3D" id="3.20.20.70">
    <property type="entry name" value="Aldolase class I"/>
    <property type="match status" value="1"/>
</dbReference>
<evidence type="ECO:0000256" key="3">
    <source>
        <dbReference type="ARBA" id="ARBA00022630"/>
    </source>
</evidence>
<evidence type="ECO:0000256" key="8">
    <source>
        <dbReference type="NCBIfam" id="TIGR01036"/>
    </source>
</evidence>
<name>A0A1F6M5W8_9BACT</name>
<dbReference type="InterPro" id="IPR050074">
    <property type="entry name" value="DHO_dehydrogenase"/>
</dbReference>
<dbReference type="GO" id="GO:0009220">
    <property type="term" value="P:pyrimidine ribonucleotide biosynthetic process"/>
    <property type="evidence" value="ECO:0007669"/>
    <property type="project" value="UniProtKB-UniRule"/>
</dbReference>
<evidence type="ECO:0000256" key="5">
    <source>
        <dbReference type="ARBA" id="ARBA00022975"/>
    </source>
</evidence>
<dbReference type="GO" id="GO:0006207">
    <property type="term" value="P:'de novo' pyrimidine nucleobase biosynthetic process"/>
    <property type="evidence" value="ECO:0007669"/>
    <property type="project" value="UniProtKB-UniRule"/>
</dbReference>